<keyword evidence="3" id="KW-0238">DNA-binding</keyword>
<dbReference type="InterPro" id="IPR036390">
    <property type="entry name" value="WH_DNA-bd_sf"/>
</dbReference>
<evidence type="ECO:0000256" key="1">
    <source>
        <dbReference type="ARBA" id="ARBA00011046"/>
    </source>
</evidence>
<evidence type="ECO:0000313" key="5">
    <source>
        <dbReference type="EMBL" id="MBF0934572.1"/>
    </source>
</evidence>
<dbReference type="Gene3D" id="1.10.10.10">
    <property type="entry name" value="Winged helix-like DNA-binding domain superfamily/Winged helix DNA-binding domain"/>
    <property type="match status" value="1"/>
</dbReference>
<dbReference type="Pfam" id="PF03965">
    <property type="entry name" value="Penicillinase_R"/>
    <property type="match status" value="1"/>
</dbReference>
<keyword evidence="2" id="KW-0805">Transcription regulation</keyword>
<dbReference type="Proteomes" id="UP000757900">
    <property type="component" value="Unassembled WGS sequence"/>
</dbReference>
<dbReference type="AlphaFoldDB" id="A0A929MNQ9"/>
<dbReference type="SUPFAM" id="SSF46785">
    <property type="entry name" value="Winged helix' DNA-binding domain"/>
    <property type="match status" value="1"/>
</dbReference>
<dbReference type="RefSeq" id="WP_424617125.1">
    <property type="nucleotide sequence ID" value="NZ_CBDFEC010000002.1"/>
</dbReference>
<evidence type="ECO:0000313" key="6">
    <source>
        <dbReference type="Proteomes" id="UP000757900"/>
    </source>
</evidence>
<accession>A0A929MNQ9</accession>
<dbReference type="GO" id="GO:0045892">
    <property type="term" value="P:negative regulation of DNA-templated transcription"/>
    <property type="evidence" value="ECO:0007669"/>
    <property type="project" value="InterPro"/>
</dbReference>
<comment type="caution">
    <text evidence="5">The sequence shown here is derived from an EMBL/GenBank/DDBJ whole genome shotgun (WGS) entry which is preliminary data.</text>
</comment>
<keyword evidence="4" id="KW-0804">Transcription</keyword>
<evidence type="ECO:0000256" key="4">
    <source>
        <dbReference type="ARBA" id="ARBA00023163"/>
    </source>
</evidence>
<dbReference type="InterPro" id="IPR036388">
    <property type="entry name" value="WH-like_DNA-bd_sf"/>
</dbReference>
<evidence type="ECO:0000256" key="2">
    <source>
        <dbReference type="ARBA" id="ARBA00023015"/>
    </source>
</evidence>
<dbReference type="GO" id="GO:0003677">
    <property type="term" value="F:DNA binding"/>
    <property type="evidence" value="ECO:0007669"/>
    <property type="project" value="UniProtKB-KW"/>
</dbReference>
<dbReference type="PIRSF" id="PIRSF019455">
    <property type="entry name" value="CopR_AtkY"/>
    <property type="match status" value="1"/>
</dbReference>
<evidence type="ECO:0000256" key="3">
    <source>
        <dbReference type="ARBA" id="ARBA00023125"/>
    </source>
</evidence>
<dbReference type="InterPro" id="IPR005650">
    <property type="entry name" value="BlaI_family"/>
</dbReference>
<name>A0A929MNQ9_ABIDE</name>
<proteinExistence type="inferred from homology"/>
<dbReference type="EMBL" id="JABZFV010000038">
    <property type="protein sequence ID" value="MBF0934572.1"/>
    <property type="molecule type" value="Genomic_DNA"/>
</dbReference>
<gene>
    <name evidence="5" type="ORF">HXK00_02870</name>
</gene>
<sequence>MTDTLTQAKLGHPHISEAEWRLMRVVWTQPGITSRQLIDTLSASTDWKVGTIKSLLSRLIQKGYLDKAQDTSPFQFHATISQEEAALGRLQAALEPICTKSRARYLAHLLATNPLSQADCQALIDQLQEQIKSAPQAVACQCPPGACQCHHHHIS</sequence>
<comment type="similarity">
    <text evidence="1">Belongs to the BlaI transcriptional regulatory family.</text>
</comment>
<organism evidence="5 6">
    <name type="scientific">Abiotrophia defectiva</name>
    <name type="common">Streptococcus defectivus</name>
    <dbReference type="NCBI Taxonomy" id="46125"/>
    <lineage>
        <taxon>Bacteria</taxon>
        <taxon>Bacillati</taxon>
        <taxon>Bacillota</taxon>
        <taxon>Bacilli</taxon>
        <taxon>Lactobacillales</taxon>
        <taxon>Aerococcaceae</taxon>
        <taxon>Abiotrophia</taxon>
    </lineage>
</organism>
<protein>
    <submittedName>
        <fullName evidence="5">BlaI/MecI/CopY family transcriptional regulator</fullName>
    </submittedName>
</protein>
<reference evidence="5" key="1">
    <citation type="submission" date="2020-04" db="EMBL/GenBank/DDBJ databases">
        <title>Deep metagenomics examines the oral microbiome during advanced dental caries in children, revealing novel taxa and co-occurrences with host molecules.</title>
        <authorList>
            <person name="Baker J.L."/>
            <person name="Morton J.T."/>
            <person name="Dinis M."/>
            <person name="Alvarez R."/>
            <person name="Tran N.C."/>
            <person name="Knight R."/>
            <person name="Edlund A."/>
        </authorList>
    </citation>
    <scope>NUCLEOTIDE SEQUENCE</scope>
    <source>
        <strain evidence="5">JCVI_23_bin.16</strain>
    </source>
</reference>